<organism evidence="2 3">
    <name type="scientific">Thermobifida halotolerans</name>
    <dbReference type="NCBI Taxonomy" id="483545"/>
    <lineage>
        <taxon>Bacteria</taxon>
        <taxon>Bacillati</taxon>
        <taxon>Actinomycetota</taxon>
        <taxon>Actinomycetes</taxon>
        <taxon>Streptosporangiales</taxon>
        <taxon>Nocardiopsidaceae</taxon>
        <taxon>Thermobifida</taxon>
    </lineage>
</organism>
<dbReference type="SUPFAM" id="SSF53474">
    <property type="entry name" value="alpha/beta-Hydrolases"/>
    <property type="match status" value="1"/>
</dbReference>
<accession>A0A399G6R7</accession>
<dbReference type="KEGG" id="thao:NI17_008305"/>
<dbReference type="EMBL" id="CP063196">
    <property type="protein sequence ID" value="UOE21130.1"/>
    <property type="molecule type" value="Genomic_DNA"/>
</dbReference>
<dbReference type="AlphaFoldDB" id="A0A399G6R7"/>
<evidence type="ECO:0000313" key="2">
    <source>
        <dbReference type="EMBL" id="UOE21130.1"/>
    </source>
</evidence>
<dbReference type="GO" id="GO:0016787">
    <property type="term" value="F:hydrolase activity"/>
    <property type="evidence" value="ECO:0007669"/>
    <property type="project" value="UniProtKB-KW"/>
</dbReference>
<dbReference type="OrthoDB" id="63519at2"/>
<dbReference type="Gene3D" id="3.40.50.1820">
    <property type="entry name" value="alpha/beta hydrolase"/>
    <property type="match status" value="1"/>
</dbReference>
<evidence type="ECO:0000313" key="3">
    <source>
        <dbReference type="Proteomes" id="UP000265719"/>
    </source>
</evidence>
<keyword evidence="2" id="KW-0378">Hydrolase</keyword>
<name>A0A399G6R7_9ACTN</name>
<feature type="domain" description="AB hydrolase-1" evidence="1">
    <location>
        <begin position="25"/>
        <end position="245"/>
    </location>
</feature>
<reference evidence="2" key="1">
    <citation type="submission" date="2020-10" db="EMBL/GenBank/DDBJ databases">
        <title>De novo genome project of the cellulose decomposer Thermobifida halotolerans type strain.</title>
        <authorList>
            <person name="Nagy I."/>
            <person name="Horvath B."/>
            <person name="Kukolya J."/>
            <person name="Nagy I."/>
            <person name="Orsini M."/>
        </authorList>
    </citation>
    <scope>NUCLEOTIDE SEQUENCE</scope>
    <source>
        <strain evidence="2">DSM 44931</strain>
    </source>
</reference>
<dbReference type="RefSeq" id="WP_068690648.1">
    <property type="nucleotide sequence ID" value="NZ_CP063196.1"/>
</dbReference>
<keyword evidence="3" id="KW-1185">Reference proteome</keyword>
<dbReference type="InterPro" id="IPR029058">
    <property type="entry name" value="AB_hydrolase_fold"/>
</dbReference>
<dbReference type="InterPro" id="IPR000073">
    <property type="entry name" value="AB_hydrolase_1"/>
</dbReference>
<proteinExistence type="predicted"/>
<dbReference type="Proteomes" id="UP000265719">
    <property type="component" value="Chromosome"/>
</dbReference>
<sequence>MNTVRSKDGTPIAFDRLGEGPPVILVGGALNDRRSVMPLAELLAPHFTVFAYDRRGRGDSGDTRPYEVEREIEDLQSLITEAGGSACVFANCSGAILALEAAASGLAITKLALYEPSYVVDDTRPPIGKDYAERLAALVESGDLGGAVELFMREAADLPAEFVAKVRQGEAWPMLEALAPSLVYDAAVLGDSSLPTERVASVAVPTLVFDGDSSPEWGRNTVRAVVETLPNASHLTLEGQNHNLVAEAVAPALVRFLAG</sequence>
<gene>
    <name evidence="2" type="ORF">NI17_008305</name>
</gene>
<evidence type="ECO:0000259" key="1">
    <source>
        <dbReference type="Pfam" id="PF12697"/>
    </source>
</evidence>
<protein>
    <submittedName>
        <fullName evidence="2">Alpha/beta hydrolase</fullName>
    </submittedName>
</protein>
<dbReference type="Pfam" id="PF12697">
    <property type="entry name" value="Abhydrolase_6"/>
    <property type="match status" value="1"/>
</dbReference>